<reference evidence="3 4" key="1">
    <citation type="submission" date="2018-08" db="EMBL/GenBank/DDBJ databases">
        <title>Chitinophagaceae sp. K23C18032701, a novel bacterium isolated from forest soil.</title>
        <authorList>
            <person name="Wang C."/>
        </authorList>
    </citation>
    <scope>NUCLEOTIDE SEQUENCE [LARGE SCALE GENOMIC DNA]</scope>
    <source>
        <strain evidence="3 4">K23C18032701</strain>
    </source>
</reference>
<keyword evidence="2" id="KW-0732">Signal</keyword>
<evidence type="ECO:0000256" key="1">
    <source>
        <dbReference type="SAM" id="MobiDB-lite"/>
    </source>
</evidence>
<feature type="signal peptide" evidence="2">
    <location>
        <begin position="1"/>
        <end position="16"/>
    </location>
</feature>
<proteinExistence type="predicted"/>
<comment type="caution">
    <text evidence="3">The sequence shown here is derived from an EMBL/GenBank/DDBJ whole genome shotgun (WGS) entry which is preliminary data.</text>
</comment>
<dbReference type="EMBL" id="QTJU01000004">
    <property type="protein sequence ID" value="RFM27762.1"/>
    <property type="molecule type" value="Genomic_DNA"/>
</dbReference>
<evidence type="ECO:0000313" key="4">
    <source>
        <dbReference type="Proteomes" id="UP000261284"/>
    </source>
</evidence>
<dbReference type="RefSeq" id="WP_116847839.1">
    <property type="nucleotide sequence ID" value="NZ_QTJU01000004.1"/>
</dbReference>
<feature type="region of interest" description="Disordered" evidence="1">
    <location>
        <begin position="17"/>
        <end position="70"/>
    </location>
</feature>
<protein>
    <submittedName>
        <fullName evidence="3">Uncharacterized protein</fullName>
    </submittedName>
</protein>
<evidence type="ECO:0000313" key="3">
    <source>
        <dbReference type="EMBL" id="RFM27762.1"/>
    </source>
</evidence>
<dbReference type="Proteomes" id="UP000261284">
    <property type="component" value="Unassembled WGS sequence"/>
</dbReference>
<feature type="chain" id="PRO_5017626097" evidence="2">
    <location>
        <begin position="17"/>
        <end position="70"/>
    </location>
</feature>
<dbReference type="AlphaFoldDB" id="A0A3E1NIM0"/>
<gene>
    <name evidence="3" type="ORF">DXN05_13760</name>
</gene>
<name>A0A3E1NIM0_9BACT</name>
<sequence length="70" mass="7186">MKTLLLASLLAAGVWATSCGNGNNEKTGSDSASSTSFPSDTTKMNSSPPDSTRDSSSSTLHDTSLTKPHP</sequence>
<feature type="compositionally biased region" description="Low complexity" evidence="1">
    <location>
        <begin position="29"/>
        <end position="70"/>
    </location>
</feature>
<dbReference type="PROSITE" id="PS51257">
    <property type="entry name" value="PROKAR_LIPOPROTEIN"/>
    <property type="match status" value="1"/>
</dbReference>
<evidence type="ECO:0000256" key="2">
    <source>
        <dbReference type="SAM" id="SignalP"/>
    </source>
</evidence>
<keyword evidence="4" id="KW-1185">Reference proteome</keyword>
<accession>A0A3E1NIM0</accession>
<organism evidence="3 4">
    <name type="scientific">Deminuibacter soli</name>
    <dbReference type="NCBI Taxonomy" id="2291815"/>
    <lineage>
        <taxon>Bacteria</taxon>
        <taxon>Pseudomonadati</taxon>
        <taxon>Bacteroidota</taxon>
        <taxon>Chitinophagia</taxon>
        <taxon>Chitinophagales</taxon>
        <taxon>Chitinophagaceae</taxon>
        <taxon>Deminuibacter</taxon>
    </lineage>
</organism>